<evidence type="ECO:0000256" key="1">
    <source>
        <dbReference type="ARBA" id="ARBA00005187"/>
    </source>
</evidence>
<protein>
    <recommendedName>
        <fullName evidence="2">asparagine synthase (glutamine-hydrolyzing)</fullName>
        <ecNumber evidence="2">6.3.5.4</ecNumber>
    </recommendedName>
</protein>
<evidence type="ECO:0000313" key="5">
    <source>
        <dbReference type="EMBL" id="TYT26172.1"/>
    </source>
</evidence>
<dbReference type="OrthoDB" id="7053173at2"/>
<dbReference type="SUPFAM" id="SSF56235">
    <property type="entry name" value="N-terminal nucleophile aminohydrolases (Ntn hydrolases)"/>
    <property type="match status" value="1"/>
</dbReference>
<sequence>MIDRYLVIVGNPGARSVAETTEHARLLGLEARASWAGARLLTSPAAPTAATPDGGIVIGHLFRRDGTRVQDGLLRLSTTDPARIRSHLVNEYWGEYLLIQGGHDGPLRLTVTRDPSGGLPCVYATDRGAGFITSDISMAMQLGLYRKQVDWIALAHFLTYPYVKTGRTALDSVGELLPGNTLWLDDAGSRVGQAWSPWRFVAPPYRHARFDSAATELRAVTQRTIASWAGVDESILVELSGGLDSSIVATCLRGVRADVSCVTLVSELPGADEREYARAVTEGLGVQLHTEGLTVAAASFDAPPPSSAVGPGAGPLQHAADAIMERVAGREGMRSFYSGGGGDTVFGYLGGAAPAADAFRECGLSAGMRAVRDLADLHQCTTWRAASLAARKLKGVSTAPPAAISDMMNRDAVVGAPDPHPWSDAPPGAFPGDRERVLGLAGTQLFRDGLSRATRRPLRLPLLSQPVMETCLSIPTWMWNTGGVDRSVARAAFAALLPRNVVERRSKGNFLQYNGAVYRQKKDHMRDYLMEGVLQSHHLLDREAIAEFFKRPSAPRDRAFMRVFDLCRAEAWARQQV</sequence>
<dbReference type="PANTHER" id="PTHR43284">
    <property type="entry name" value="ASPARAGINE SYNTHETASE (GLUTAMINE-HYDROLYZING)"/>
    <property type="match status" value="1"/>
</dbReference>
<keyword evidence="6" id="KW-1185">Reference proteome</keyword>
<evidence type="ECO:0000256" key="2">
    <source>
        <dbReference type="ARBA" id="ARBA00012737"/>
    </source>
</evidence>
<dbReference type="AlphaFoldDB" id="A0A5D4XT57"/>
<proteinExistence type="predicted"/>
<dbReference type="RefSeq" id="WP_149102722.1">
    <property type="nucleotide sequence ID" value="NZ_VTFT01000001.1"/>
</dbReference>
<dbReference type="SUPFAM" id="SSF52402">
    <property type="entry name" value="Adenine nucleotide alpha hydrolases-like"/>
    <property type="match status" value="1"/>
</dbReference>
<evidence type="ECO:0000259" key="4">
    <source>
        <dbReference type="Pfam" id="PF00733"/>
    </source>
</evidence>
<evidence type="ECO:0000313" key="6">
    <source>
        <dbReference type="Proteomes" id="UP000324973"/>
    </source>
</evidence>
<dbReference type="GO" id="GO:0006529">
    <property type="term" value="P:asparagine biosynthetic process"/>
    <property type="evidence" value="ECO:0007669"/>
    <property type="project" value="InterPro"/>
</dbReference>
<dbReference type="PANTHER" id="PTHR43284:SF1">
    <property type="entry name" value="ASPARAGINE SYNTHETASE"/>
    <property type="match status" value="1"/>
</dbReference>
<comment type="caution">
    <text evidence="5">The sequence shown here is derived from an EMBL/GenBank/DDBJ whole genome shotgun (WGS) entry which is preliminary data.</text>
</comment>
<dbReference type="EMBL" id="VTFT01000001">
    <property type="protein sequence ID" value="TYT26172.1"/>
    <property type="molecule type" value="Genomic_DNA"/>
</dbReference>
<gene>
    <name evidence="5" type="ORF">FZO89_07805</name>
</gene>
<dbReference type="Proteomes" id="UP000324973">
    <property type="component" value="Unassembled WGS sequence"/>
</dbReference>
<organism evidence="5 6">
    <name type="scientific">Luteimonas viscosa</name>
    <dbReference type="NCBI Taxonomy" id="1132694"/>
    <lineage>
        <taxon>Bacteria</taxon>
        <taxon>Pseudomonadati</taxon>
        <taxon>Pseudomonadota</taxon>
        <taxon>Gammaproteobacteria</taxon>
        <taxon>Lysobacterales</taxon>
        <taxon>Lysobacteraceae</taxon>
        <taxon>Luteimonas</taxon>
    </lineage>
</organism>
<dbReference type="InterPro" id="IPR051786">
    <property type="entry name" value="ASN_synthetase/amidase"/>
</dbReference>
<dbReference type="Gene3D" id="3.40.50.620">
    <property type="entry name" value="HUPs"/>
    <property type="match status" value="2"/>
</dbReference>
<comment type="pathway">
    <text evidence="1">Amino-acid biosynthesis; L-asparagine biosynthesis; L-asparagine from L-aspartate (L-Gln route): step 1/1.</text>
</comment>
<accession>A0A5D4XT57</accession>
<dbReference type="EC" id="6.3.5.4" evidence="2"/>
<reference evidence="5 6" key="1">
    <citation type="submission" date="2019-08" db="EMBL/GenBank/DDBJ databases">
        <title>Luteimonas viscosus sp. nov., isolated from soil of a sunflower field.</title>
        <authorList>
            <person name="Jianli Z."/>
            <person name="Ying Z."/>
        </authorList>
    </citation>
    <scope>NUCLEOTIDE SEQUENCE [LARGE SCALE GENOMIC DNA]</scope>
    <source>
        <strain evidence="5 6">XBU10</strain>
    </source>
</reference>
<comment type="catalytic activity">
    <reaction evidence="3">
        <text>L-aspartate + L-glutamine + ATP + H2O = L-asparagine + L-glutamate + AMP + diphosphate + H(+)</text>
        <dbReference type="Rhea" id="RHEA:12228"/>
        <dbReference type="ChEBI" id="CHEBI:15377"/>
        <dbReference type="ChEBI" id="CHEBI:15378"/>
        <dbReference type="ChEBI" id="CHEBI:29985"/>
        <dbReference type="ChEBI" id="CHEBI:29991"/>
        <dbReference type="ChEBI" id="CHEBI:30616"/>
        <dbReference type="ChEBI" id="CHEBI:33019"/>
        <dbReference type="ChEBI" id="CHEBI:58048"/>
        <dbReference type="ChEBI" id="CHEBI:58359"/>
        <dbReference type="ChEBI" id="CHEBI:456215"/>
        <dbReference type="EC" id="6.3.5.4"/>
    </reaction>
</comment>
<dbReference type="InterPro" id="IPR001962">
    <property type="entry name" value="Asn_synthase"/>
</dbReference>
<feature type="domain" description="Asparagine synthetase" evidence="4">
    <location>
        <begin position="217"/>
        <end position="573"/>
    </location>
</feature>
<dbReference type="InterPro" id="IPR029055">
    <property type="entry name" value="Ntn_hydrolases_N"/>
</dbReference>
<evidence type="ECO:0000256" key="3">
    <source>
        <dbReference type="ARBA" id="ARBA00048741"/>
    </source>
</evidence>
<dbReference type="InterPro" id="IPR014729">
    <property type="entry name" value="Rossmann-like_a/b/a_fold"/>
</dbReference>
<dbReference type="GO" id="GO:0004066">
    <property type="term" value="F:asparagine synthase (glutamine-hydrolyzing) activity"/>
    <property type="evidence" value="ECO:0007669"/>
    <property type="project" value="UniProtKB-EC"/>
</dbReference>
<dbReference type="Pfam" id="PF00733">
    <property type="entry name" value="Asn_synthase"/>
    <property type="match status" value="1"/>
</dbReference>
<name>A0A5D4XT57_9GAMM</name>